<keyword evidence="4 12" id="KW-1133">Transmembrane helix</keyword>
<dbReference type="SUPFAM" id="SSF81321">
    <property type="entry name" value="Family A G protein-coupled receptor-like"/>
    <property type="match status" value="1"/>
</dbReference>
<evidence type="ECO:0000256" key="1">
    <source>
        <dbReference type="ARBA" id="ARBA00004651"/>
    </source>
</evidence>
<reference evidence="14 15" key="1">
    <citation type="journal article" date="2017" name="Nat. Ecol. Evol.">
        <title>Scallop genome provides insights into evolution of bilaterian karyotype and development.</title>
        <authorList>
            <person name="Wang S."/>
            <person name="Zhang J."/>
            <person name="Jiao W."/>
            <person name="Li J."/>
            <person name="Xun X."/>
            <person name="Sun Y."/>
            <person name="Guo X."/>
            <person name="Huan P."/>
            <person name="Dong B."/>
            <person name="Zhang L."/>
            <person name="Hu X."/>
            <person name="Sun X."/>
            <person name="Wang J."/>
            <person name="Zhao C."/>
            <person name="Wang Y."/>
            <person name="Wang D."/>
            <person name="Huang X."/>
            <person name="Wang R."/>
            <person name="Lv J."/>
            <person name="Li Y."/>
            <person name="Zhang Z."/>
            <person name="Liu B."/>
            <person name="Lu W."/>
            <person name="Hui Y."/>
            <person name="Liang J."/>
            <person name="Zhou Z."/>
            <person name="Hou R."/>
            <person name="Li X."/>
            <person name="Liu Y."/>
            <person name="Li H."/>
            <person name="Ning X."/>
            <person name="Lin Y."/>
            <person name="Zhao L."/>
            <person name="Xing Q."/>
            <person name="Dou J."/>
            <person name="Li Y."/>
            <person name="Mao J."/>
            <person name="Guo H."/>
            <person name="Dou H."/>
            <person name="Li T."/>
            <person name="Mu C."/>
            <person name="Jiang W."/>
            <person name="Fu Q."/>
            <person name="Fu X."/>
            <person name="Miao Y."/>
            <person name="Liu J."/>
            <person name="Yu Q."/>
            <person name="Li R."/>
            <person name="Liao H."/>
            <person name="Li X."/>
            <person name="Kong Y."/>
            <person name="Jiang Z."/>
            <person name="Chourrout D."/>
            <person name="Li R."/>
            <person name="Bao Z."/>
        </authorList>
    </citation>
    <scope>NUCLEOTIDE SEQUENCE [LARGE SCALE GENOMIC DNA]</scope>
    <source>
        <strain evidence="14 15">PY_sf001</strain>
    </source>
</reference>
<keyword evidence="11" id="KW-0175">Coiled coil</keyword>
<dbReference type="Pfam" id="PF00001">
    <property type="entry name" value="7tm_1"/>
    <property type="match status" value="1"/>
</dbReference>
<dbReference type="OrthoDB" id="2132067at2759"/>
<keyword evidence="10" id="KW-0807">Transducer</keyword>
<evidence type="ECO:0000313" key="14">
    <source>
        <dbReference type="EMBL" id="OWF53641.1"/>
    </source>
</evidence>
<evidence type="ECO:0000256" key="9">
    <source>
        <dbReference type="ARBA" id="ARBA00023180"/>
    </source>
</evidence>
<sequence length="181" mass="20629">MKKRVTRMLLIVTIIFAVCCLPTYVVGLFSASGNDFTYFIDTLSSILLVINSCANPIVYAFLSTNFRRSFRRTVLCKKKNIRVLVDQLEGRSFELEKKNDMLKEKVDKLEERARESDSMNIGLVYKVNDLEQQGRKNSNRIVGLSGKKGERNSRRMCRTNSDICGGFAGGGSKEQRRRHCT</sequence>
<evidence type="ECO:0000256" key="5">
    <source>
        <dbReference type="ARBA" id="ARBA00023040"/>
    </source>
</evidence>
<dbReference type="PANTHER" id="PTHR45695:SF23">
    <property type="entry name" value="GALANIN-LIKE G-PROTEIN COUPLED RECEPTOR NPR-9"/>
    <property type="match status" value="1"/>
</dbReference>
<accession>A0A210QY79</accession>
<dbReference type="PROSITE" id="PS50262">
    <property type="entry name" value="G_PROTEIN_RECEP_F1_2"/>
    <property type="match status" value="1"/>
</dbReference>
<keyword evidence="8 14" id="KW-0675">Receptor</keyword>
<dbReference type="InterPro" id="IPR017452">
    <property type="entry name" value="GPCR_Rhodpsn_7TM"/>
</dbReference>
<dbReference type="InterPro" id="IPR000276">
    <property type="entry name" value="GPCR_Rhodpsn"/>
</dbReference>
<keyword evidence="15" id="KW-1185">Reference proteome</keyword>
<feature type="coiled-coil region" evidence="11">
    <location>
        <begin position="85"/>
        <end position="119"/>
    </location>
</feature>
<dbReference type="GO" id="GO:0004930">
    <property type="term" value="F:G protein-coupled receptor activity"/>
    <property type="evidence" value="ECO:0007669"/>
    <property type="project" value="UniProtKB-KW"/>
</dbReference>
<comment type="caution">
    <text evidence="14">The sequence shown here is derived from an EMBL/GenBank/DDBJ whole genome shotgun (WGS) entry which is preliminary data.</text>
</comment>
<dbReference type="Proteomes" id="UP000242188">
    <property type="component" value="Unassembled WGS sequence"/>
</dbReference>
<dbReference type="PANTHER" id="PTHR45695">
    <property type="entry name" value="LEUCOKININ RECEPTOR-RELATED"/>
    <property type="match status" value="1"/>
</dbReference>
<evidence type="ECO:0000256" key="12">
    <source>
        <dbReference type="SAM" id="Phobius"/>
    </source>
</evidence>
<evidence type="ECO:0000256" key="11">
    <source>
        <dbReference type="SAM" id="Coils"/>
    </source>
</evidence>
<protein>
    <submittedName>
        <fullName evidence="14">Somatostatin receptor type 4</fullName>
    </submittedName>
</protein>
<keyword evidence="6 12" id="KW-0472">Membrane</keyword>
<dbReference type="Gene3D" id="1.20.1070.10">
    <property type="entry name" value="Rhodopsin 7-helix transmembrane proteins"/>
    <property type="match status" value="1"/>
</dbReference>
<dbReference type="AlphaFoldDB" id="A0A210QY79"/>
<dbReference type="PRINTS" id="PR00237">
    <property type="entry name" value="GPCRRHODOPSN"/>
</dbReference>
<dbReference type="GO" id="GO:0005886">
    <property type="term" value="C:plasma membrane"/>
    <property type="evidence" value="ECO:0007669"/>
    <property type="project" value="UniProtKB-SubCell"/>
</dbReference>
<name>A0A210QY79_MIZYE</name>
<evidence type="ECO:0000259" key="13">
    <source>
        <dbReference type="PROSITE" id="PS50262"/>
    </source>
</evidence>
<evidence type="ECO:0000313" key="15">
    <source>
        <dbReference type="Proteomes" id="UP000242188"/>
    </source>
</evidence>
<gene>
    <name evidence="14" type="ORF">KP79_PYT05258</name>
</gene>
<evidence type="ECO:0000256" key="6">
    <source>
        <dbReference type="ARBA" id="ARBA00023136"/>
    </source>
</evidence>
<keyword evidence="3 12" id="KW-0812">Transmembrane</keyword>
<evidence type="ECO:0000256" key="3">
    <source>
        <dbReference type="ARBA" id="ARBA00022692"/>
    </source>
</evidence>
<feature type="domain" description="G-protein coupled receptors family 1 profile" evidence="13">
    <location>
        <begin position="1"/>
        <end position="59"/>
    </location>
</feature>
<evidence type="ECO:0000256" key="8">
    <source>
        <dbReference type="ARBA" id="ARBA00023170"/>
    </source>
</evidence>
<dbReference type="STRING" id="6573.A0A210QY79"/>
<organism evidence="14 15">
    <name type="scientific">Mizuhopecten yessoensis</name>
    <name type="common">Japanese scallop</name>
    <name type="synonym">Patinopecten yessoensis</name>
    <dbReference type="NCBI Taxonomy" id="6573"/>
    <lineage>
        <taxon>Eukaryota</taxon>
        <taxon>Metazoa</taxon>
        <taxon>Spiralia</taxon>
        <taxon>Lophotrochozoa</taxon>
        <taxon>Mollusca</taxon>
        <taxon>Bivalvia</taxon>
        <taxon>Autobranchia</taxon>
        <taxon>Pteriomorphia</taxon>
        <taxon>Pectinida</taxon>
        <taxon>Pectinoidea</taxon>
        <taxon>Pectinidae</taxon>
        <taxon>Mizuhopecten</taxon>
    </lineage>
</organism>
<evidence type="ECO:0000256" key="4">
    <source>
        <dbReference type="ARBA" id="ARBA00022989"/>
    </source>
</evidence>
<dbReference type="EMBL" id="NEDP02001298">
    <property type="protein sequence ID" value="OWF53641.1"/>
    <property type="molecule type" value="Genomic_DNA"/>
</dbReference>
<evidence type="ECO:0000256" key="7">
    <source>
        <dbReference type="ARBA" id="ARBA00023157"/>
    </source>
</evidence>
<feature type="transmembrane region" description="Helical" evidence="12">
    <location>
        <begin position="43"/>
        <end position="62"/>
    </location>
</feature>
<keyword evidence="9" id="KW-0325">Glycoprotein</keyword>
<comment type="subcellular location">
    <subcellularLocation>
        <location evidence="1">Cell membrane</location>
        <topology evidence="1">Multi-pass membrane protein</topology>
    </subcellularLocation>
</comment>
<evidence type="ECO:0000256" key="2">
    <source>
        <dbReference type="ARBA" id="ARBA00022475"/>
    </source>
</evidence>
<evidence type="ECO:0000256" key="10">
    <source>
        <dbReference type="ARBA" id="ARBA00023224"/>
    </source>
</evidence>
<proteinExistence type="predicted"/>
<keyword evidence="7" id="KW-1015">Disulfide bond</keyword>
<keyword evidence="2" id="KW-1003">Cell membrane</keyword>
<keyword evidence="5" id="KW-0297">G-protein coupled receptor</keyword>